<keyword evidence="3" id="KW-1185">Reference proteome</keyword>
<organism evidence="3 4">
    <name type="scientific">Cephus cinctus</name>
    <name type="common">Wheat stem sawfly</name>
    <dbReference type="NCBI Taxonomy" id="211228"/>
    <lineage>
        <taxon>Eukaryota</taxon>
        <taxon>Metazoa</taxon>
        <taxon>Ecdysozoa</taxon>
        <taxon>Arthropoda</taxon>
        <taxon>Hexapoda</taxon>
        <taxon>Insecta</taxon>
        <taxon>Pterygota</taxon>
        <taxon>Neoptera</taxon>
        <taxon>Endopterygota</taxon>
        <taxon>Hymenoptera</taxon>
        <taxon>Cephoidea</taxon>
        <taxon>Cephidae</taxon>
        <taxon>Cephus</taxon>
    </lineage>
</organism>
<feature type="signal peptide" evidence="2">
    <location>
        <begin position="1"/>
        <end position="23"/>
    </location>
</feature>
<sequence>MWLHGTIIRLSALIVIIVTRVQATANTSEVQTNTQANSSADATANDAINNDESDNPVTPVIEKDDTQRNSENLRDVIESAEASKPYADPRDNAAATESDPVTESLSTETSSSSVNKDLIKELKPDAAAAEESSSTSSPTTSGSSTTSLEQDGATGFGGPIYGNGFFPDFQFHNYGNGSPDDIFINSDSLFYGVPNQDALLIGAASQFPRIHMAFPGTGPEVAPSNTGFWSGSSSQSSSNSDGGGSSHTSSFGITSRLGGSDQNNPGNGVKGVYSSTSLDIDSSGKGVYKVSAGKIR</sequence>
<dbReference type="RefSeq" id="XP_015601665.1">
    <property type="nucleotide sequence ID" value="XM_015746179.2"/>
</dbReference>
<reference evidence="4" key="1">
    <citation type="submission" date="2025-08" db="UniProtKB">
        <authorList>
            <consortium name="RefSeq"/>
        </authorList>
    </citation>
    <scope>IDENTIFICATION</scope>
</reference>
<feature type="chain" id="PRO_5042530524" evidence="2">
    <location>
        <begin position="24"/>
        <end position="296"/>
    </location>
</feature>
<evidence type="ECO:0000313" key="4">
    <source>
        <dbReference type="RefSeq" id="XP_015601665.1"/>
    </source>
</evidence>
<evidence type="ECO:0000313" key="3">
    <source>
        <dbReference type="Proteomes" id="UP000694920"/>
    </source>
</evidence>
<gene>
    <name evidence="4" type="primary">LOC107270829</name>
</gene>
<proteinExistence type="predicted"/>
<feature type="compositionally biased region" description="Low complexity" evidence="1">
    <location>
        <begin position="102"/>
        <end position="113"/>
    </location>
</feature>
<feature type="region of interest" description="Disordered" evidence="1">
    <location>
        <begin position="45"/>
        <end position="155"/>
    </location>
</feature>
<feature type="compositionally biased region" description="Basic and acidic residues" evidence="1">
    <location>
        <begin position="61"/>
        <end position="77"/>
    </location>
</feature>
<protein>
    <submittedName>
        <fullName evidence="4">Suppressor protein SRP40 isoform X3</fullName>
    </submittedName>
</protein>
<dbReference type="Proteomes" id="UP000694920">
    <property type="component" value="Unplaced"/>
</dbReference>
<feature type="compositionally biased region" description="Low complexity" evidence="1">
    <location>
        <begin position="224"/>
        <end position="255"/>
    </location>
</feature>
<dbReference type="AlphaFoldDB" id="A0AAJ7FPB1"/>
<feature type="compositionally biased region" description="Low complexity" evidence="1">
    <location>
        <begin position="132"/>
        <end position="147"/>
    </location>
</feature>
<keyword evidence="2" id="KW-0732">Signal</keyword>
<name>A0AAJ7FPB1_CEPCN</name>
<evidence type="ECO:0000256" key="1">
    <source>
        <dbReference type="SAM" id="MobiDB-lite"/>
    </source>
</evidence>
<evidence type="ECO:0000256" key="2">
    <source>
        <dbReference type="SAM" id="SignalP"/>
    </source>
</evidence>
<accession>A0AAJ7FPB1</accession>
<feature type="region of interest" description="Disordered" evidence="1">
    <location>
        <begin position="223"/>
        <end position="296"/>
    </location>
</feature>
<dbReference type="GeneID" id="107270829"/>